<dbReference type="InterPro" id="IPR045851">
    <property type="entry name" value="AMP-bd_C_sf"/>
</dbReference>
<keyword evidence="8" id="KW-0503">Monooxygenase</keyword>
<feature type="domain" description="AMP-dependent synthetase/ligase" evidence="6">
    <location>
        <begin position="908"/>
        <end position="1270"/>
    </location>
</feature>
<accession>A0A195FNW9</accession>
<dbReference type="Gene3D" id="3.30.300.30">
    <property type="match status" value="3"/>
</dbReference>
<dbReference type="GO" id="GO:0016405">
    <property type="term" value="F:CoA-ligase activity"/>
    <property type="evidence" value="ECO:0007669"/>
    <property type="project" value="TreeGrafter"/>
</dbReference>
<proteinExistence type="inferred from homology"/>
<evidence type="ECO:0000256" key="5">
    <source>
        <dbReference type="SAM" id="Phobius"/>
    </source>
</evidence>
<keyword evidence="9" id="KW-1185">Reference proteome</keyword>
<reference evidence="8 9" key="1">
    <citation type="submission" date="2016-03" db="EMBL/GenBank/DDBJ databases">
        <title>Trachymyrmex septentrionalis WGS genome.</title>
        <authorList>
            <person name="Nygaard S."/>
            <person name="Hu H."/>
            <person name="Boomsma J."/>
            <person name="Zhang G."/>
        </authorList>
    </citation>
    <scope>NUCLEOTIDE SEQUENCE [LARGE SCALE GENOMIC DNA]</scope>
    <source>
        <strain evidence="8">Tsep2-gDNA-1</strain>
        <tissue evidence="8">Whole body</tissue>
    </source>
</reference>
<dbReference type="Gene3D" id="3.40.50.980">
    <property type="match status" value="2"/>
</dbReference>
<keyword evidence="5" id="KW-1133">Transmembrane helix</keyword>
<feature type="domain" description="AMP-binding enzyme C-terminal" evidence="7">
    <location>
        <begin position="1321"/>
        <end position="1397"/>
    </location>
</feature>
<dbReference type="STRING" id="34720.A0A195FNW9"/>
<keyword evidence="4" id="KW-0576">Peroxisome</keyword>
<feature type="domain" description="AMP-binding enzyme C-terminal" evidence="7">
    <location>
        <begin position="1803"/>
        <end position="1879"/>
    </location>
</feature>
<dbReference type="InterPro" id="IPR025110">
    <property type="entry name" value="AMP-bd_C"/>
</dbReference>
<feature type="domain" description="AMP-binding enzyme C-terminal" evidence="7">
    <location>
        <begin position="772"/>
        <end position="847"/>
    </location>
</feature>
<organism evidence="8 9">
    <name type="scientific">Trachymyrmex septentrionalis</name>
    <dbReference type="NCBI Taxonomy" id="34720"/>
    <lineage>
        <taxon>Eukaryota</taxon>
        <taxon>Metazoa</taxon>
        <taxon>Ecdysozoa</taxon>
        <taxon>Arthropoda</taxon>
        <taxon>Hexapoda</taxon>
        <taxon>Insecta</taxon>
        <taxon>Pterygota</taxon>
        <taxon>Neoptera</taxon>
        <taxon>Endopterygota</taxon>
        <taxon>Hymenoptera</taxon>
        <taxon>Apocrita</taxon>
        <taxon>Aculeata</taxon>
        <taxon>Formicoidea</taxon>
        <taxon>Formicidae</taxon>
        <taxon>Myrmicinae</taxon>
        <taxon>Trachymyrmex</taxon>
    </lineage>
</organism>
<evidence type="ECO:0000313" key="8">
    <source>
        <dbReference type="EMBL" id="KYN42153.1"/>
    </source>
</evidence>
<dbReference type="InterPro" id="IPR000873">
    <property type="entry name" value="AMP-dep_synth/lig_dom"/>
</dbReference>
<comment type="subcellular location">
    <subcellularLocation>
        <location evidence="1">Peroxisome</location>
    </subcellularLocation>
</comment>
<evidence type="ECO:0000256" key="1">
    <source>
        <dbReference type="ARBA" id="ARBA00004275"/>
    </source>
</evidence>
<keyword evidence="8" id="KW-0560">Oxidoreductase</keyword>
<protein>
    <submittedName>
        <fullName evidence="8">Luciferin 4-monooxygenase</fullName>
    </submittedName>
</protein>
<evidence type="ECO:0000259" key="6">
    <source>
        <dbReference type="Pfam" id="PF00501"/>
    </source>
</evidence>
<dbReference type="Gene3D" id="3.40.50.12780">
    <property type="entry name" value="N-terminal domain of ligase-like"/>
    <property type="match status" value="3"/>
</dbReference>
<feature type="domain" description="AMP-dependent synthetase/ligase" evidence="6">
    <location>
        <begin position="8"/>
        <end position="282"/>
    </location>
</feature>
<dbReference type="GO" id="GO:0005777">
    <property type="term" value="C:peroxisome"/>
    <property type="evidence" value="ECO:0007669"/>
    <property type="project" value="UniProtKB-SubCell"/>
</dbReference>
<dbReference type="EMBL" id="KQ981382">
    <property type="protein sequence ID" value="KYN42153.1"/>
    <property type="molecule type" value="Genomic_DNA"/>
</dbReference>
<evidence type="ECO:0000256" key="2">
    <source>
        <dbReference type="ARBA" id="ARBA00006432"/>
    </source>
</evidence>
<dbReference type="SUPFAM" id="SSF56801">
    <property type="entry name" value="Acetyl-CoA synthetase-like"/>
    <property type="match status" value="4"/>
</dbReference>
<gene>
    <name evidence="8" type="ORF">ALC56_03291</name>
</gene>
<dbReference type="PANTHER" id="PTHR24096:SF149">
    <property type="entry name" value="AMP-BINDING DOMAIN-CONTAINING PROTEIN-RELATED"/>
    <property type="match status" value="1"/>
</dbReference>
<feature type="domain" description="AMP-dependent synthetase/ligase" evidence="6">
    <location>
        <begin position="1409"/>
        <end position="1752"/>
    </location>
</feature>
<dbReference type="GO" id="GO:0004497">
    <property type="term" value="F:monooxygenase activity"/>
    <property type="evidence" value="ECO:0007669"/>
    <property type="project" value="UniProtKB-KW"/>
</dbReference>
<keyword evidence="3" id="KW-0436">Ligase</keyword>
<dbReference type="PROSITE" id="PS00455">
    <property type="entry name" value="AMP_BINDING"/>
    <property type="match status" value="4"/>
</dbReference>
<dbReference type="PANTHER" id="PTHR24096">
    <property type="entry name" value="LONG-CHAIN-FATTY-ACID--COA LIGASE"/>
    <property type="match status" value="1"/>
</dbReference>
<name>A0A195FNW9_9HYME</name>
<dbReference type="Proteomes" id="UP000078541">
    <property type="component" value="Unassembled WGS sequence"/>
</dbReference>
<feature type="transmembrane region" description="Helical" evidence="5">
    <location>
        <begin position="1103"/>
        <end position="1124"/>
    </location>
</feature>
<dbReference type="Pfam" id="PF00501">
    <property type="entry name" value="AMP-binding"/>
    <property type="match status" value="4"/>
</dbReference>
<sequence>MDLPTALHVLQLTTPKVIFCSEKSVSVILNAMKEKNYNPMVVVFGNHDSAISLSDILRNCNNAEAANFRYVELDDVKKTACIMHSSGTTGMPKGVELSNHTMILMKDNSTLDMTNVPTLWFSSLYWISGVLLNVKAISQGATVILYSQFDEDMTCQLIEKYKVAVLFLSSSMINRFVRAGYVKNYSLLSLKVILGGGAIIKPKVQKELRHYLPHVQILQGYGMTEVGGLVTCQLPNHKDGSCGVVAKNVQIKIVTPESGKVLDPNQSGEIWIKSATMMNGYYRNPEATKSTIDEEGWLHTGDIGYIDEDGELFIIDRIKELIKYRGYQISPGEIEGVLISHPAVLEAAVISIPHATDDEHPLAYITKKPGAKLDARTEETVTYAELQDKVVKCALWLQKQGIKSDDIISVCTGNHCNSIVPCLSAVYINVIFNPWDENMNLKTALYVLRMIMPKVIFCSEKSVDVILSAIKEQNCNPTIVVFGKHVDAISFSDILSNCSNVEVANFHYIDQVDITKTACILHSSGTSGMPKGVELSNYALLHVSQNETINTTNAVFLWFSSLYWISGIVLNLITIVQGGKVIVYPEFNEEMTCRLIEKYQIEIIFLSTSLLSRFLKASCIKKYSLSSLKVILYGGAIMNKKVQEDLKYILPHIQILQGYGMTETGGPITSPQSHNKNGSNGVVAKNVQIKIVDPESGVKILESNQSGEIWIKSTTMMTGYYKNPEATRSAIDEEGWLHTGDIGYVDEDGEWFIIERIKELIKYRGQQISPAEIENMLISHPAVLEAAVIGVPHALDNEHPLAYVTKRPGIEVTEQELIDFVAENMEDRCKLRAGVIFLDSFPYTEVNKNQVTLLERIQNLIFTMEDQNISNETVEHDQKIFTMENVYKEQAQYKLNNYKSLGELMWNTIKSHGDKIAQLDARTEETVTYAELQNKVVRCALWLQKKGIKSGDVISMCTGNHLNSIVPCLSATYINAIFNPWNENMDLQTALYFLQLMMPKMIFCSEKSVNIILSAIKKQNCNVTVVVFGKHVDAVSFYDILKNCNDVEVTNFRYIELDNIKKTVCIMHSSGTTGMPKGVELSNYAMLFISLQYELNLTNVPSLWFSTIYWITGILMSFSGIIQNTKAIIYPEFDEEMTCRLIQKYKVILFFYTVFLSTNMMARLHQSGYIQKYPLPSLKTVVFGGAPIRSKVQKELRHLLPHVQILQCYGMTELGSFITIQLPNHKNGSCGAIVKNGQIKVVDPETGKVLNPNQSGEIWLKLPSIMTGYYKNSEATKNTIDKDGWVHSGDIGYIDEDGEMFIVDRIKDLIKYRGYQISPTEIENVLISHPAVLEVAVIGIPHATDDEHPFAFVIKQPGAKVMEQELIDFVAKNMMDNCKLRGGMIFLNKFPYTSSGKISRKDLKLDARTEETITYAEMQNKAVRCALWLQKQGIKSGDVISICTDNHLNTFVPCLSAAYINAIFNPWNENMNLQTALYFLQLMTPKMIFCSEKSINVILNAIKKQNCNPMIVIFGKHVDAVSFSDILRNCNDAEITNFHYIELDDIKKIACIMHSSGTTGMPKGVELSNYAMLTLMQHHWVHLTNVPSLWFSSLFWLSGIMLNLIGIMQSTKAIIYPEFDEKMTCRLIEKYKIQVLFLSTNLLNQFLRSGYTQKYPLSSLKVIKCGGSLLKTTVQEDLRHVLPHVQILQCYGMTEAGGIVTMQQPHNKNGSCGVLVENVQMKIVDPESGKVLGPNQSGEIWMKVPSLMNGYYRNPEATKNIIDNEGWLHSGDIGYIDGDGELFIIDRIKELIKYRGYQISPGEIENILLLHPAVLEAAIIGVPHTLDDEHPLAYITKKPGVKVTEQELIDFVAKNMEDRCKLRGGVIFLDSFPYTGSGKISKKDLKAMTRKLVPQNK</sequence>
<dbReference type="InterPro" id="IPR042099">
    <property type="entry name" value="ANL_N_sf"/>
</dbReference>
<dbReference type="InterPro" id="IPR020845">
    <property type="entry name" value="AMP-binding_CS"/>
</dbReference>
<keyword evidence="5" id="KW-0472">Membrane</keyword>
<evidence type="ECO:0000313" key="9">
    <source>
        <dbReference type="Proteomes" id="UP000078541"/>
    </source>
</evidence>
<dbReference type="Pfam" id="PF13193">
    <property type="entry name" value="AMP-binding_C"/>
    <property type="match status" value="3"/>
</dbReference>
<feature type="transmembrane region" description="Helical" evidence="5">
    <location>
        <begin position="1145"/>
        <end position="1162"/>
    </location>
</feature>
<comment type="similarity">
    <text evidence="2">Belongs to the ATP-dependent AMP-binding enzyme family.</text>
</comment>
<evidence type="ECO:0000256" key="3">
    <source>
        <dbReference type="ARBA" id="ARBA00022598"/>
    </source>
</evidence>
<evidence type="ECO:0000259" key="7">
    <source>
        <dbReference type="Pfam" id="PF13193"/>
    </source>
</evidence>
<dbReference type="FunFam" id="3.40.50.12780:FF:000003">
    <property type="entry name" value="Long-chain-fatty-acid--CoA ligase FadD"/>
    <property type="match status" value="1"/>
</dbReference>
<evidence type="ECO:0000256" key="4">
    <source>
        <dbReference type="ARBA" id="ARBA00023140"/>
    </source>
</evidence>
<dbReference type="Gene3D" id="2.30.38.10">
    <property type="entry name" value="Luciferase, Domain 3"/>
    <property type="match status" value="1"/>
</dbReference>
<keyword evidence="5" id="KW-0812">Transmembrane</keyword>
<feature type="domain" description="AMP-dependent synthetase/ligase" evidence="6">
    <location>
        <begin position="377"/>
        <end position="721"/>
    </location>
</feature>